<dbReference type="Gene3D" id="3.40.50.12780">
    <property type="entry name" value="N-terminal domain of ligase-like"/>
    <property type="match status" value="1"/>
</dbReference>
<dbReference type="InterPro" id="IPR025110">
    <property type="entry name" value="AMP-bd_C"/>
</dbReference>
<dbReference type="InterPro" id="IPR020845">
    <property type="entry name" value="AMP-binding_CS"/>
</dbReference>
<dbReference type="Pfam" id="PF00501">
    <property type="entry name" value="AMP-binding"/>
    <property type="match status" value="1"/>
</dbReference>
<feature type="domain" description="AMP-dependent synthetase/ligase" evidence="1">
    <location>
        <begin position="17"/>
        <end position="390"/>
    </location>
</feature>
<accession>A0A382AVC6</accession>
<dbReference type="PANTHER" id="PTHR43767:SF1">
    <property type="entry name" value="NONRIBOSOMAL PEPTIDE SYNTHASE PES1 (EUROFUNG)-RELATED"/>
    <property type="match status" value="1"/>
</dbReference>
<dbReference type="GO" id="GO:0016878">
    <property type="term" value="F:acid-thiol ligase activity"/>
    <property type="evidence" value="ECO:0007669"/>
    <property type="project" value="UniProtKB-ARBA"/>
</dbReference>
<gene>
    <name evidence="3" type="ORF">METZ01_LOCUS158168</name>
</gene>
<dbReference type="AlphaFoldDB" id="A0A382AVC6"/>
<dbReference type="InterPro" id="IPR000873">
    <property type="entry name" value="AMP-dep_synth/lig_dom"/>
</dbReference>
<organism evidence="3">
    <name type="scientific">marine metagenome</name>
    <dbReference type="NCBI Taxonomy" id="408172"/>
    <lineage>
        <taxon>unclassified sequences</taxon>
        <taxon>metagenomes</taxon>
        <taxon>ecological metagenomes</taxon>
    </lineage>
</organism>
<dbReference type="InterPro" id="IPR045851">
    <property type="entry name" value="AMP-bd_C_sf"/>
</dbReference>
<protein>
    <recommendedName>
        <fullName evidence="4">AMP-dependent synthetase/ligase domain-containing protein</fullName>
    </recommendedName>
</protein>
<dbReference type="InterPro" id="IPR042099">
    <property type="entry name" value="ANL_N_sf"/>
</dbReference>
<dbReference type="Gene3D" id="3.30.300.30">
    <property type="match status" value="1"/>
</dbReference>
<dbReference type="PANTHER" id="PTHR43767">
    <property type="entry name" value="LONG-CHAIN-FATTY-ACID--COA LIGASE"/>
    <property type="match status" value="1"/>
</dbReference>
<reference evidence="3" key="1">
    <citation type="submission" date="2018-05" db="EMBL/GenBank/DDBJ databases">
        <authorList>
            <person name="Lanie J.A."/>
            <person name="Ng W.-L."/>
            <person name="Kazmierczak K.M."/>
            <person name="Andrzejewski T.M."/>
            <person name="Davidsen T.M."/>
            <person name="Wayne K.J."/>
            <person name="Tettelin H."/>
            <person name="Glass J.I."/>
            <person name="Rusch D."/>
            <person name="Podicherti R."/>
            <person name="Tsui H.-C.T."/>
            <person name="Winkler M.E."/>
        </authorList>
    </citation>
    <scope>NUCLEOTIDE SEQUENCE</scope>
</reference>
<dbReference type="SUPFAM" id="SSF56801">
    <property type="entry name" value="Acetyl-CoA synthetase-like"/>
    <property type="match status" value="1"/>
</dbReference>
<dbReference type="PROSITE" id="PS00455">
    <property type="entry name" value="AMP_BINDING"/>
    <property type="match status" value="1"/>
</dbReference>
<proteinExistence type="predicted"/>
<dbReference type="EMBL" id="UINC01026948">
    <property type="protein sequence ID" value="SVB05314.1"/>
    <property type="molecule type" value="Genomic_DNA"/>
</dbReference>
<dbReference type="InterPro" id="IPR050237">
    <property type="entry name" value="ATP-dep_AMP-bd_enzyme"/>
</dbReference>
<dbReference type="NCBIfam" id="NF005863">
    <property type="entry name" value="PRK07798.1"/>
    <property type="match status" value="1"/>
</dbReference>
<evidence type="ECO:0008006" key="4">
    <source>
        <dbReference type="Google" id="ProtNLM"/>
    </source>
</evidence>
<name>A0A382AVC6_9ZZZZ</name>
<evidence type="ECO:0000313" key="3">
    <source>
        <dbReference type="EMBL" id="SVB05314.1"/>
    </source>
</evidence>
<evidence type="ECO:0000259" key="2">
    <source>
        <dbReference type="Pfam" id="PF13193"/>
    </source>
</evidence>
<dbReference type="Pfam" id="PF13193">
    <property type="entry name" value="AMP-binding_C"/>
    <property type="match status" value="1"/>
</dbReference>
<evidence type="ECO:0000259" key="1">
    <source>
        <dbReference type="Pfam" id="PF00501"/>
    </source>
</evidence>
<sequence>MNLNFASIWENTSDLIPNETAIVCGENSKTWQEYNDIAAKLASGLMDAGLNTYSKVGLYLHNSNEYLEAQFAIFKIGGTPINVNYRYKAEELIYLLDNSDNEALFYQACYGDQINKIKDSLPKIKIWIEVPDGSDSIVDGCSNYVSLIKNSSPMDRWERPEDIVYMLYTGGTTGMPKGVMYNQAEFITGMFRTLRAMGYELPKDMDKLNEYILDLNSKKELPVSLVGCPLMHGTGMWLGCFVPHNLGGTVATIPGLGFDPDKIWQECSRLNATNIVIVGDAFARPMLDALDSAKENNTPYDLGSLEQITSSGVMWSAEVKTGLLKHHDMRLMDTFGSSEGGMGASLSTRENTPETAKFTLNPGMIVLKDDGNLVEPGSNDMGLLGISGDVAMIPIGYYKDEKKSAETFREYKGTRYSFPGDYAQVAADGSITLLGRGSNCINSAGEKIYPEEVEEVLKKDPVIFDCLVVGLPDERFGEKIVAVVSTEENQETDEATIINNAREILAGYKLPKRVIFSDIVKRAPNGKADYKWAKSYAEENLN</sequence>
<feature type="domain" description="AMP-binding enzyme C-terminal" evidence="2">
    <location>
        <begin position="452"/>
        <end position="527"/>
    </location>
</feature>